<evidence type="ECO:0000313" key="19">
    <source>
        <dbReference type="EMBL" id="ANZ77608.1"/>
    </source>
</evidence>
<keyword evidence="4" id="KW-0963">Cytoplasm</keyword>
<dbReference type="InterPro" id="IPR019572">
    <property type="entry name" value="UBA_E1_SCCH"/>
</dbReference>
<evidence type="ECO:0000256" key="9">
    <source>
        <dbReference type="ARBA" id="ARBA00022840"/>
    </source>
</evidence>
<keyword evidence="20" id="KW-1185">Reference proteome</keyword>
<feature type="binding site" evidence="14">
    <location>
        <position position="166"/>
    </location>
    <ligand>
        <name>Zn(2+)</name>
        <dbReference type="ChEBI" id="CHEBI:29105"/>
    </ligand>
</feature>
<evidence type="ECO:0000256" key="5">
    <source>
        <dbReference type="ARBA" id="ARBA00022723"/>
    </source>
</evidence>
<feature type="region of interest" description="Disordered" evidence="16">
    <location>
        <begin position="567"/>
        <end position="588"/>
    </location>
</feature>
<dbReference type="InterPro" id="IPR045886">
    <property type="entry name" value="ThiF/MoeB/HesA"/>
</dbReference>
<evidence type="ECO:0000256" key="15">
    <source>
        <dbReference type="PROSITE-ProRule" id="PRU10132"/>
    </source>
</evidence>
<dbReference type="PROSITE" id="PS51257">
    <property type="entry name" value="PROKAR_LIPOPROTEIN"/>
    <property type="match status" value="1"/>
</dbReference>
<evidence type="ECO:0000256" key="16">
    <source>
        <dbReference type="SAM" id="MobiDB-lite"/>
    </source>
</evidence>
<evidence type="ECO:0000313" key="20">
    <source>
        <dbReference type="Proteomes" id="UP000094565"/>
    </source>
</evidence>
<keyword evidence="6 11" id="KW-0547">Nucleotide-binding</keyword>
<protein>
    <recommendedName>
        <fullName evidence="10 11">Ubiquitin-activating enzyme E1-like</fullName>
    </recommendedName>
</protein>
<dbReference type="GO" id="GO:0046872">
    <property type="term" value="F:metal ion binding"/>
    <property type="evidence" value="ECO:0007669"/>
    <property type="project" value="UniProtKB-KW"/>
</dbReference>
<dbReference type="PANTHER" id="PTHR10953:SF5">
    <property type="entry name" value="SUMO-ACTIVATING ENZYME SUBUNIT 2"/>
    <property type="match status" value="1"/>
</dbReference>
<evidence type="ECO:0000256" key="3">
    <source>
        <dbReference type="ARBA" id="ARBA00005673"/>
    </source>
</evidence>
<dbReference type="Pfam" id="PF00899">
    <property type="entry name" value="ThiF"/>
    <property type="match status" value="1"/>
</dbReference>
<dbReference type="EMBL" id="CP014587">
    <property type="protein sequence ID" value="ANZ77608.1"/>
    <property type="molecule type" value="Genomic_DNA"/>
</dbReference>
<keyword evidence="7 11" id="KW-0833">Ubl conjugation pathway</keyword>
<dbReference type="SUPFAM" id="SSF69572">
    <property type="entry name" value="Activating enzymes of the ubiquitin-like proteins"/>
    <property type="match status" value="1"/>
</dbReference>
<dbReference type="GO" id="GO:0031510">
    <property type="term" value="C:SUMO activating enzyme complex"/>
    <property type="evidence" value="ECO:0007669"/>
    <property type="project" value="UniProtKB-UniRule"/>
</dbReference>
<dbReference type="PROSITE" id="PS00865">
    <property type="entry name" value="UBIQUITIN_ACTIVAT_2"/>
    <property type="match status" value="1"/>
</dbReference>
<feature type="binding site" evidence="14">
    <location>
        <position position="428"/>
    </location>
    <ligand>
        <name>Zn(2+)</name>
        <dbReference type="ChEBI" id="CHEBI:29105"/>
    </ligand>
</feature>
<feature type="domain" description="THIF-type NAD/FAD binding fold" evidence="17">
    <location>
        <begin position="3"/>
        <end position="429"/>
    </location>
</feature>
<feature type="binding site" evidence="14">
    <location>
        <position position="431"/>
    </location>
    <ligand>
        <name>Zn(2+)</name>
        <dbReference type="ChEBI" id="CHEBI:29105"/>
    </ligand>
</feature>
<feature type="binding site" evidence="14">
    <location>
        <position position="163"/>
    </location>
    <ligand>
        <name>Zn(2+)</name>
        <dbReference type="ChEBI" id="CHEBI:29105"/>
    </ligand>
</feature>
<dbReference type="PIRSF" id="PIRSF039133">
    <property type="entry name" value="SUMO_E1B"/>
    <property type="match status" value="1"/>
</dbReference>
<keyword evidence="8 11" id="KW-0862">Zinc</keyword>
<evidence type="ECO:0000259" key="17">
    <source>
        <dbReference type="Pfam" id="PF00899"/>
    </source>
</evidence>
<dbReference type="Gene3D" id="1.10.10.520">
    <property type="entry name" value="Ubiquitin activating enzymes (Uba3). Chain: B, domain 2"/>
    <property type="match status" value="1"/>
</dbReference>
<dbReference type="AlphaFoldDB" id="A0A1B2JID4"/>
<evidence type="ECO:0000256" key="4">
    <source>
        <dbReference type="ARBA" id="ARBA00022490"/>
    </source>
</evidence>
<evidence type="ECO:0000256" key="6">
    <source>
        <dbReference type="ARBA" id="ARBA00022741"/>
    </source>
</evidence>
<evidence type="ECO:0000256" key="7">
    <source>
        <dbReference type="ARBA" id="ARBA00022786"/>
    </source>
</evidence>
<evidence type="ECO:0000256" key="13">
    <source>
        <dbReference type="PIRSR" id="PIRSR039133-2"/>
    </source>
</evidence>
<comment type="similarity">
    <text evidence="3 11">Belongs to the ubiquitin-activating E1 family.</text>
</comment>
<dbReference type="InterPro" id="IPR042449">
    <property type="entry name" value="Ub-E1_IAD_1"/>
</dbReference>
<evidence type="ECO:0000256" key="12">
    <source>
        <dbReference type="PIRSR" id="PIRSR039133-1"/>
    </source>
</evidence>
<gene>
    <name evidence="19" type="primary">UBA2</name>
    <name evidence="19" type="ORF">ATY40_BA7505143</name>
</gene>
<feature type="binding site" evidence="13">
    <location>
        <begin position="60"/>
        <end position="63"/>
    </location>
    <ligand>
        <name>ATP</name>
        <dbReference type="ChEBI" id="CHEBI:30616"/>
    </ligand>
</feature>
<evidence type="ECO:0000256" key="10">
    <source>
        <dbReference type="ARBA" id="ARBA00073512"/>
    </source>
</evidence>
<reference evidence="19 20" key="1">
    <citation type="submission" date="2016-02" db="EMBL/GenBank/DDBJ databases">
        <title>Comparative genomic and transcriptomic foundation for Pichia pastoris.</title>
        <authorList>
            <person name="Love K.R."/>
            <person name="Shah K.A."/>
            <person name="Whittaker C.A."/>
            <person name="Wu J."/>
            <person name="Bartlett M.C."/>
            <person name="Ma D."/>
            <person name="Leeson R.L."/>
            <person name="Priest M."/>
            <person name="Young S.K."/>
            <person name="Love J.C."/>
        </authorList>
    </citation>
    <scope>NUCLEOTIDE SEQUENCE [LARGE SCALE GENOMIC DNA]</scope>
    <source>
        <strain evidence="19 20">ATCC 28485</strain>
    </source>
</reference>
<dbReference type="PANTHER" id="PTHR10953">
    <property type="entry name" value="UBIQUITIN-ACTIVATING ENZYME E1"/>
    <property type="match status" value="1"/>
</dbReference>
<feature type="binding site" evidence="13">
    <location>
        <position position="52"/>
    </location>
    <ligand>
        <name>ATP</name>
        <dbReference type="ChEBI" id="CHEBI:30616"/>
    </ligand>
</feature>
<dbReference type="UniPathway" id="UPA00886"/>
<dbReference type="Gene3D" id="3.10.290.20">
    <property type="entry name" value="Ubiquitin-like 2 activating enzyme e1b. Chain: B, domain 3"/>
    <property type="match status" value="1"/>
</dbReference>
<name>A0A1B2JID4_PICPA</name>
<dbReference type="GO" id="GO:0005524">
    <property type="term" value="F:ATP binding"/>
    <property type="evidence" value="ECO:0007669"/>
    <property type="project" value="UniProtKB-UniRule"/>
</dbReference>
<dbReference type="FunFam" id="3.50.50.80:FF:000004">
    <property type="entry name" value="Ubiquitin-activating enzyme E1-like"/>
    <property type="match status" value="1"/>
</dbReference>
<organism evidence="19 20">
    <name type="scientific">Komagataella pastoris</name>
    <name type="common">Yeast</name>
    <name type="synonym">Pichia pastoris</name>
    <dbReference type="NCBI Taxonomy" id="4922"/>
    <lineage>
        <taxon>Eukaryota</taxon>
        <taxon>Fungi</taxon>
        <taxon>Dikarya</taxon>
        <taxon>Ascomycota</taxon>
        <taxon>Saccharomycotina</taxon>
        <taxon>Pichiomycetes</taxon>
        <taxon>Pichiales</taxon>
        <taxon>Pichiaceae</taxon>
        <taxon>Komagataella</taxon>
    </lineage>
</organism>
<dbReference type="InterPro" id="IPR023318">
    <property type="entry name" value="Ub_act_enz_dom_a_sf"/>
</dbReference>
<dbReference type="InterPro" id="IPR000594">
    <property type="entry name" value="ThiF_NAD_FAD-bd"/>
</dbReference>
<feature type="active site" description="Glycyl thioester intermediate" evidence="12 15">
    <location>
        <position position="178"/>
    </location>
</feature>
<evidence type="ECO:0000256" key="14">
    <source>
        <dbReference type="PIRSR" id="PIRSR039133-3"/>
    </source>
</evidence>
<feature type="compositionally biased region" description="Basic and acidic residues" evidence="16">
    <location>
        <begin position="567"/>
        <end position="580"/>
    </location>
</feature>
<evidence type="ECO:0000256" key="2">
    <source>
        <dbReference type="ARBA" id="ARBA00004718"/>
    </source>
</evidence>
<dbReference type="GO" id="GO:0019948">
    <property type="term" value="F:SUMO activating enzyme activity"/>
    <property type="evidence" value="ECO:0007669"/>
    <property type="project" value="UniProtKB-UniRule"/>
</dbReference>
<feature type="domain" description="Ubiquitin-activating enzyme SCCH" evidence="18">
    <location>
        <begin position="299"/>
        <end position="366"/>
    </location>
</feature>
<dbReference type="InterPro" id="IPR033127">
    <property type="entry name" value="UBQ-activ_enz_E1_Cys_AS"/>
</dbReference>
<evidence type="ECO:0000256" key="1">
    <source>
        <dbReference type="ARBA" id="ARBA00004496"/>
    </source>
</evidence>
<proteinExistence type="inferred from homology"/>
<accession>A0A1B2JID4</accession>
<keyword evidence="9 11" id="KW-0067">ATP-binding</keyword>
<dbReference type="Pfam" id="PF10585">
    <property type="entry name" value="UBA_E1_SCCH"/>
    <property type="match status" value="1"/>
</dbReference>
<dbReference type="OrthoDB" id="10255449at2759"/>
<evidence type="ECO:0000256" key="8">
    <source>
        <dbReference type="ARBA" id="ARBA00022833"/>
    </source>
</evidence>
<dbReference type="GO" id="GO:0016925">
    <property type="term" value="P:protein sumoylation"/>
    <property type="evidence" value="ECO:0007669"/>
    <property type="project" value="UniProtKB-UniRule"/>
</dbReference>
<comment type="subunit">
    <text evidence="11">Heterodimer.</text>
</comment>
<comment type="pathway">
    <text evidence="2 11">Protein modification; protein sumoylation.</text>
</comment>
<keyword evidence="5 11" id="KW-0479">Metal-binding</keyword>
<feature type="binding site" evidence="13">
    <location>
        <position position="76"/>
    </location>
    <ligand>
        <name>ATP</name>
        <dbReference type="ChEBI" id="CHEBI:30616"/>
    </ligand>
</feature>
<comment type="subcellular location">
    <subcellularLocation>
        <location evidence="1">Cytoplasm</location>
    </subcellularLocation>
</comment>
<sequence>MARDIQLIRILGEETYNKITNSKVLLVGAGGIGCELLKDLLLMRYGEIHVADLDTIDLSNLNRQFLFRQKDIKKSKANTAVAAVALFKGDTKLEPHHGNIMDVSQFPLSWFRQFDIIFNALDNLEARVYVNRMALFINKPLIESGTTGLKGQVQPIYPYLTECFECTAKETPKTFPICTIRSTPSKPIHCITWAKNFLFAQLFGEESEEELNPADLETDDAQEIEALLKETNELLALKKLIKDDSAEDFIDSVVEKIFVEDIVRLSKIDTLWKSRQKPVPLDYGLYSKKLKELPPSVISDDQKIWTTEENLLVLVDSLKRLQARYKSEGVLDFDKDDKDTLDFVVAAANLRSFIFGIETKSEFETKQIAGNIIPAVATTNAIMAGFSSLQSLNVFSDDPVGNSRLIYDSEYINKFVTQCPPLPGNPNCKACGIQRGIITVPSLDIQLGEIHKQLLKKYGYSDDVSIVVGNNRLVYDYDFEDNLTSSLKDLTIGDGSIFFIGDSDDELQDIELYLEVAPKETEIALTDITIKKKPVKKEESKAEVTIQDGDQMEEILDEDEILIIDEPTEKRPLEVEEEIHSKRKKSSI</sequence>
<dbReference type="Gene3D" id="3.50.50.80">
    <property type="entry name" value="Ubiquitin-activating enzyme E1, inactive adenylation domain, subdomain 1"/>
    <property type="match status" value="1"/>
</dbReference>
<evidence type="ECO:0000256" key="11">
    <source>
        <dbReference type="PIRNR" id="PIRNR039133"/>
    </source>
</evidence>
<dbReference type="InterPro" id="IPR035985">
    <property type="entry name" value="Ubiquitin-activating_enz"/>
</dbReference>
<evidence type="ECO:0000259" key="18">
    <source>
        <dbReference type="Pfam" id="PF10585"/>
    </source>
</evidence>
<dbReference type="GO" id="GO:0005737">
    <property type="term" value="C:cytoplasm"/>
    <property type="evidence" value="ECO:0007669"/>
    <property type="project" value="UniProtKB-SubCell"/>
</dbReference>
<dbReference type="Proteomes" id="UP000094565">
    <property type="component" value="Chromosome 4"/>
</dbReference>
<feature type="binding site" evidence="13">
    <location>
        <begin position="28"/>
        <end position="33"/>
    </location>
    <ligand>
        <name>ATP</name>
        <dbReference type="ChEBI" id="CHEBI:30616"/>
    </ligand>
</feature>
<feature type="binding site" evidence="13">
    <location>
        <begin position="122"/>
        <end position="127"/>
    </location>
    <ligand>
        <name>ATP</name>
        <dbReference type="ChEBI" id="CHEBI:30616"/>
    </ligand>
</feature>
<dbReference type="InterPro" id="IPR030661">
    <property type="entry name" value="Uba2"/>
</dbReference>